<keyword evidence="2" id="KW-0813">Transport</keyword>
<name>A0A9N9MQ78_9CUCU</name>
<evidence type="ECO:0000256" key="7">
    <source>
        <dbReference type="ARBA" id="ARBA00023136"/>
    </source>
</evidence>
<dbReference type="FunFam" id="1.20.1560.10:FF:000014">
    <property type="entry name" value="Multidrug resistance-associated protein member 4"/>
    <property type="match status" value="1"/>
</dbReference>
<dbReference type="InterPro" id="IPR003439">
    <property type="entry name" value="ABC_transporter-like_ATP-bd"/>
</dbReference>
<evidence type="ECO:0000256" key="2">
    <source>
        <dbReference type="ARBA" id="ARBA00022448"/>
    </source>
</evidence>
<feature type="transmembrane region" description="Helical" evidence="8">
    <location>
        <begin position="84"/>
        <end position="107"/>
    </location>
</feature>
<dbReference type="InterPro" id="IPR003593">
    <property type="entry name" value="AAA+_ATPase"/>
</dbReference>
<comment type="subcellular location">
    <subcellularLocation>
        <location evidence="1">Membrane</location>
        <topology evidence="1">Multi-pass membrane protein</topology>
    </subcellularLocation>
</comment>
<feature type="transmembrane region" description="Helical" evidence="8">
    <location>
        <begin position="784"/>
        <end position="806"/>
    </location>
</feature>
<dbReference type="PROSITE" id="PS00211">
    <property type="entry name" value="ABC_TRANSPORTER_1"/>
    <property type="match status" value="2"/>
</dbReference>
<dbReference type="GO" id="GO:0016887">
    <property type="term" value="F:ATP hydrolysis activity"/>
    <property type="evidence" value="ECO:0007669"/>
    <property type="project" value="InterPro"/>
</dbReference>
<evidence type="ECO:0000256" key="4">
    <source>
        <dbReference type="ARBA" id="ARBA00022741"/>
    </source>
</evidence>
<dbReference type="OrthoDB" id="6500128at2759"/>
<feature type="transmembrane region" description="Helical" evidence="8">
    <location>
        <begin position="331"/>
        <end position="349"/>
    </location>
</feature>
<dbReference type="InterPro" id="IPR044746">
    <property type="entry name" value="ABCC_6TM_D1"/>
</dbReference>
<organism evidence="11 12">
    <name type="scientific">Ceutorhynchus assimilis</name>
    <name type="common">cabbage seed weevil</name>
    <dbReference type="NCBI Taxonomy" id="467358"/>
    <lineage>
        <taxon>Eukaryota</taxon>
        <taxon>Metazoa</taxon>
        <taxon>Ecdysozoa</taxon>
        <taxon>Arthropoda</taxon>
        <taxon>Hexapoda</taxon>
        <taxon>Insecta</taxon>
        <taxon>Pterygota</taxon>
        <taxon>Neoptera</taxon>
        <taxon>Endopterygota</taxon>
        <taxon>Coleoptera</taxon>
        <taxon>Polyphaga</taxon>
        <taxon>Cucujiformia</taxon>
        <taxon>Curculionidae</taxon>
        <taxon>Ceutorhynchinae</taxon>
        <taxon>Ceutorhynchus</taxon>
    </lineage>
</organism>
<dbReference type="SMART" id="SM00382">
    <property type="entry name" value="AAA"/>
    <property type="match status" value="2"/>
</dbReference>
<sequence>MDGALMLKKDNPKLKANIFSKLFFAWTIPLFYIGSKRSIRISDLYKTLTADKSEKLGDKLEENWNKQVNNAKTSLKKKPSLLKALIKTFIWEYLLYGLMYMLLHVVFRSPQPLVLAWLVKEFESTNESPDQTYRYIMASILCLISVITIFMMHHANFGASLIGMRIRIAASSLIYRKIMKINKRSQGQTATGQVINILSNDVQRFDQVVVYLHFIWIAPIQVALVTYFMWNIIGIYCLVGVVSMFILTIPLQTYLGKLATTLRLKVATRCDSRVKHMSEIISGIQVIKMYAWEKPFEKLIEHLRAREISALTTSSYLRGFYSSCNVFIERLTLFLTVVTYSLAGYRITADIVFSMAQFFNILQLAMAIIYPLAVSLGAESWVAIKRLEEILMLDEKEESVIEKNPNSEIIVDKLTAAWVPGNPILKDIELKVPKGKLCAVVGPVGAGKSSILQLLLGELPPTSGNISVGGSISYSSQEPWLFAASVRKNILFGKPYEPRLYHKVAKVCALEKDFQQFPYGDKTMVGERGVSLSGGQRARINLARAIYRQADIYLLDDPLSAVDTHVGKHLFEECIVQYLSEKTRILVTHQLQYLKKADLIVVLNEGKIEAQGTFEELSNSKLDFTKLLAAADESQEDSKTDQDLHVATVQEIKNGHVNRKVSIRSLPESNFDQTIRDDDNDEKMDYEGSTPLRDYFKAVRSICLIILVGILFLLSLIACTSADYWVAYWSSQEEIRYVAQMNRSHESTNLFACFSTRLTLDDIFDDVIDSNDKYYRLFKNDVSIYIYVFLIVSVIISTISRAMFFYKMAMRSSTNIHRNMFGRLLEAPMRFFDTNPSGRVLNRFSKDMGAIDEVLPRVLMDAVTIVLVMTGILINIIISNYYMVIAIVVLGAIFIKLRNWYIASAKDIKHLEGIAKSPVFSHISSTLNGLTTIRASQAEIALIGEFDDHQNIHTSAWFFTIMCVVSFGLWLDIICVIFTCIVTFGFVVAAEFGYIENGSLVGLAISQCLILTGMLQHGMRQTAEVISQLTSVDRVMQYTKLETEGPFITPKDKVPKEPFPPKGNVEFRNMNLIYVRGEPPVLKNLNIKIKSGEKIGIVGRTGAGKSSLISALFHLAPIEGSILIDEVDTKTLGLNDLRKKISIIPQEPVLFSASLRYNLDPFDEFEDRRLWEVLQEVELKDVANSLDFQVSEGGGNFSVGQRQLLCLARALLRNNKILVLDEATANVDARTDGLIQTTIRRKFKDCTVLTIAHRLNTIMDSDKVLVMGSGQVLEFDHPHLLLQKSDGHFLKMVQETGASMTEQLKQVALQVWKGKYSEASS</sequence>
<keyword evidence="3 8" id="KW-0812">Transmembrane</keyword>
<dbReference type="Pfam" id="PF00005">
    <property type="entry name" value="ABC_tran"/>
    <property type="match status" value="2"/>
</dbReference>
<evidence type="ECO:0000256" key="5">
    <source>
        <dbReference type="ARBA" id="ARBA00022840"/>
    </source>
</evidence>
<dbReference type="Pfam" id="PF00664">
    <property type="entry name" value="ABC_membrane"/>
    <property type="match status" value="2"/>
</dbReference>
<proteinExistence type="predicted"/>
<dbReference type="Gene3D" id="3.40.50.300">
    <property type="entry name" value="P-loop containing nucleotide triphosphate hydrolases"/>
    <property type="match status" value="2"/>
</dbReference>
<dbReference type="FunFam" id="3.40.50.300:FF:003144">
    <property type="entry name" value="Putative multidrug resistance-associated protein lethal(2)03659-like Protein"/>
    <property type="match status" value="1"/>
</dbReference>
<dbReference type="CDD" id="cd03244">
    <property type="entry name" value="ABCC_MRP_domain2"/>
    <property type="match status" value="1"/>
</dbReference>
<dbReference type="PANTHER" id="PTHR24223:SF415">
    <property type="entry name" value="FI20190P1"/>
    <property type="match status" value="1"/>
</dbReference>
<keyword evidence="7 8" id="KW-0472">Membrane</keyword>
<feature type="transmembrane region" description="Helical" evidence="8">
    <location>
        <begin position="233"/>
        <end position="255"/>
    </location>
</feature>
<feature type="transmembrane region" description="Helical" evidence="8">
    <location>
        <begin position="884"/>
        <end position="901"/>
    </location>
</feature>
<dbReference type="CDD" id="cd18579">
    <property type="entry name" value="ABC_6TM_ABCC_D1"/>
    <property type="match status" value="1"/>
</dbReference>
<feature type="domain" description="ABC transmembrane type-1" evidence="10">
    <location>
        <begin position="763"/>
        <end position="1031"/>
    </location>
</feature>
<feature type="domain" description="ABC transmembrane type-1" evidence="10">
    <location>
        <begin position="97"/>
        <end position="378"/>
    </location>
</feature>
<dbReference type="InterPro" id="IPR027417">
    <property type="entry name" value="P-loop_NTPase"/>
</dbReference>
<keyword evidence="4" id="KW-0547">Nucleotide-binding</keyword>
<dbReference type="GO" id="GO:0140359">
    <property type="term" value="F:ABC-type transporter activity"/>
    <property type="evidence" value="ECO:0007669"/>
    <property type="project" value="InterPro"/>
</dbReference>
<evidence type="ECO:0000256" key="6">
    <source>
        <dbReference type="ARBA" id="ARBA00022989"/>
    </source>
</evidence>
<dbReference type="PANTHER" id="PTHR24223">
    <property type="entry name" value="ATP-BINDING CASSETTE SUB-FAMILY C"/>
    <property type="match status" value="1"/>
</dbReference>
<feature type="transmembrane region" description="Helical" evidence="8">
    <location>
        <begin position="956"/>
        <end position="988"/>
    </location>
</feature>
<protein>
    <submittedName>
        <fullName evidence="11">Uncharacterized protein</fullName>
    </submittedName>
</protein>
<dbReference type="PROSITE" id="PS50929">
    <property type="entry name" value="ABC_TM1F"/>
    <property type="match status" value="2"/>
</dbReference>
<dbReference type="GO" id="GO:0016020">
    <property type="term" value="C:membrane"/>
    <property type="evidence" value="ECO:0007669"/>
    <property type="project" value="UniProtKB-SubCell"/>
</dbReference>
<feature type="transmembrane region" description="Helical" evidence="8">
    <location>
        <begin position="361"/>
        <end position="384"/>
    </location>
</feature>
<dbReference type="InterPro" id="IPR050173">
    <property type="entry name" value="ABC_transporter_C-like"/>
</dbReference>
<dbReference type="GO" id="GO:0005524">
    <property type="term" value="F:ATP binding"/>
    <property type="evidence" value="ECO:0007669"/>
    <property type="project" value="UniProtKB-KW"/>
</dbReference>
<evidence type="ECO:0000259" key="9">
    <source>
        <dbReference type="PROSITE" id="PS50893"/>
    </source>
</evidence>
<feature type="transmembrane region" description="Helical" evidence="8">
    <location>
        <begin position="208"/>
        <end position="227"/>
    </location>
</feature>
<dbReference type="SUPFAM" id="SSF52540">
    <property type="entry name" value="P-loop containing nucleoside triphosphate hydrolases"/>
    <property type="match status" value="2"/>
</dbReference>
<dbReference type="InterPro" id="IPR011527">
    <property type="entry name" value="ABC1_TM_dom"/>
</dbReference>
<evidence type="ECO:0000259" key="10">
    <source>
        <dbReference type="PROSITE" id="PS50929"/>
    </source>
</evidence>
<feature type="transmembrane region" description="Helical" evidence="8">
    <location>
        <begin position="702"/>
        <end position="727"/>
    </location>
</feature>
<dbReference type="FunFam" id="1.20.1560.10:FF:000026">
    <property type="entry name" value="Multidrug resistance-associated protein lethal(2)03659"/>
    <property type="match status" value="1"/>
</dbReference>
<keyword evidence="5" id="KW-0067">ATP-binding</keyword>
<evidence type="ECO:0000313" key="12">
    <source>
        <dbReference type="Proteomes" id="UP001152799"/>
    </source>
</evidence>
<dbReference type="SUPFAM" id="SSF90123">
    <property type="entry name" value="ABC transporter transmembrane region"/>
    <property type="match status" value="2"/>
</dbReference>
<evidence type="ECO:0000256" key="3">
    <source>
        <dbReference type="ARBA" id="ARBA00022692"/>
    </source>
</evidence>
<dbReference type="FunFam" id="3.40.50.300:FF:000163">
    <property type="entry name" value="Multidrug resistance-associated protein member 4"/>
    <property type="match status" value="1"/>
</dbReference>
<evidence type="ECO:0000313" key="11">
    <source>
        <dbReference type="EMBL" id="CAG9768357.1"/>
    </source>
</evidence>
<dbReference type="InterPro" id="IPR036640">
    <property type="entry name" value="ABC1_TM_sf"/>
</dbReference>
<evidence type="ECO:0000256" key="1">
    <source>
        <dbReference type="ARBA" id="ARBA00004141"/>
    </source>
</evidence>
<dbReference type="EMBL" id="OU892280">
    <property type="protein sequence ID" value="CAG9768357.1"/>
    <property type="molecule type" value="Genomic_DNA"/>
</dbReference>
<keyword evidence="6 8" id="KW-1133">Transmembrane helix</keyword>
<reference evidence="11" key="1">
    <citation type="submission" date="2022-01" db="EMBL/GenBank/DDBJ databases">
        <authorList>
            <person name="King R."/>
        </authorList>
    </citation>
    <scope>NUCLEOTIDE SEQUENCE</scope>
</reference>
<feature type="transmembrane region" description="Helical" evidence="8">
    <location>
        <begin position="135"/>
        <end position="157"/>
    </location>
</feature>
<dbReference type="PROSITE" id="PS50893">
    <property type="entry name" value="ABC_TRANSPORTER_2"/>
    <property type="match status" value="2"/>
</dbReference>
<dbReference type="CDD" id="cd03250">
    <property type="entry name" value="ABCC_MRP_domain1"/>
    <property type="match status" value="1"/>
</dbReference>
<feature type="domain" description="ABC transporter" evidence="9">
    <location>
        <begin position="409"/>
        <end position="630"/>
    </location>
</feature>
<accession>A0A9N9MQ78</accession>
<feature type="domain" description="ABC transporter" evidence="9">
    <location>
        <begin position="1067"/>
        <end position="1294"/>
    </location>
</feature>
<keyword evidence="12" id="KW-1185">Reference proteome</keyword>
<dbReference type="InterPro" id="IPR017871">
    <property type="entry name" value="ABC_transporter-like_CS"/>
</dbReference>
<dbReference type="Gene3D" id="1.20.1560.10">
    <property type="entry name" value="ABC transporter type 1, transmembrane domain"/>
    <property type="match status" value="2"/>
</dbReference>
<gene>
    <name evidence="11" type="ORF">CEUTPL_LOCUS8901</name>
</gene>
<dbReference type="Proteomes" id="UP001152799">
    <property type="component" value="Chromosome 4"/>
</dbReference>
<evidence type="ECO:0000256" key="8">
    <source>
        <dbReference type="SAM" id="Phobius"/>
    </source>
</evidence>